<dbReference type="SUPFAM" id="SSF52540">
    <property type="entry name" value="P-loop containing nucleoside triphosphate hydrolases"/>
    <property type="match status" value="1"/>
</dbReference>
<evidence type="ECO:0000313" key="3">
    <source>
        <dbReference type="EMBL" id="KAL3234904.1"/>
    </source>
</evidence>
<keyword evidence="2" id="KW-0067">ATP-binding</keyword>
<keyword evidence="4" id="KW-1185">Reference proteome</keyword>
<dbReference type="PANTHER" id="PTHR10695:SF46">
    <property type="entry name" value="BIFUNCTIONAL COENZYME A SYNTHASE-RELATED"/>
    <property type="match status" value="1"/>
</dbReference>
<dbReference type="HAMAP" id="MF_00376">
    <property type="entry name" value="Dephospho_CoA_kinase"/>
    <property type="match status" value="1"/>
</dbReference>
<evidence type="ECO:0000313" key="4">
    <source>
        <dbReference type="Proteomes" id="UP001623330"/>
    </source>
</evidence>
<keyword evidence="3" id="KW-0418">Kinase</keyword>
<dbReference type="PROSITE" id="PS51219">
    <property type="entry name" value="DPCK"/>
    <property type="match status" value="1"/>
</dbReference>
<dbReference type="InterPro" id="IPR027417">
    <property type="entry name" value="P-loop_NTPase"/>
</dbReference>
<protein>
    <submittedName>
        <fullName evidence="3">Dephospho-CoA kinase CAB5</fullName>
    </submittedName>
</protein>
<proteinExistence type="inferred from homology"/>
<dbReference type="GO" id="GO:0016301">
    <property type="term" value="F:kinase activity"/>
    <property type="evidence" value="ECO:0007669"/>
    <property type="project" value="UniProtKB-KW"/>
</dbReference>
<keyword evidence="3" id="KW-0808">Transferase</keyword>
<reference evidence="3 4" key="1">
    <citation type="submission" date="2024-05" db="EMBL/GenBank/DDBJ databases">
        <title>Long read based assembly of the Candida bracarensis genome reveals expanded adhesin content.</title>
        <authorList>
            <person name="Marcet-Houben M."/>
            <person name="Ksiezopolska E."/>
            <person name="Gabaldon T."/>
        </authorList>
    </citation>
    <scope>NUCLEOTIDE SEQUENCE [LARGE SCALE GENOMIC DNA]</scope>
    <source>
        <strain evidence="3 4">CBM6</strain>
    </source>
</reference>
<gene>
    <name evidence="3" type="ORF">RNJ44_02692</name>
</gene>
<organism evidence="3 4">
    <name type="scientific">Nakaseomyces bracarensis</name>
    <dbReference type="NCBI Taxonomy" id="273131"/>
    <lineage>
        <taxon>Eukaryota</taxon>
        <taxon>Fungi</taxon>
        <taxon>Dikarya</taxon>
        <taxon>Ascomycota</taxon>
        <taxon>Saccharomycotina</taxon>
        <taxon>Saccharomycetes</taxon>
        <taxon>Saccharomycetales</taxon>
        <taxon>Saccharomycetaceae</taxon>
        <taxon>Nakaseomyces</taxon>
    </lineage>
</organism>
<accession>A0ABR4P0K4</accession>
<dbReference type="NCBIfam" id="TIGR00152">
    <property type="entry name" value="dephospho-CoA kinase"/>
    <property type="match status" value="1"/>
</dbReference>
<evidence type="ECO:0000256" key="1">
    <source>
        <dbReference type="ARBA" id="ARBA00022741"/>
    </source>
</evidence>
<dbReference type="Proteomes" id="UP001623330">
    <property type="component" value="Unassembled WGS sequence"/>
</dbReference>
<name>A0ABR4P0K4_9SACH</name>
<dbReference type="Pfam" id="PF01121">
    <property type="entry name" value="CoaE"/>
    <property type="match status" value="1"/>
</dbReference>
<dbReference type="CDD" id="cd02022">
    <property type="entry name" value="DPCK"/>
    <property type="match status" value="1"/>
</dbReference>
<sequence>MLIVGLTGGIACGKSTVSRRLKQHYEYPVIDADEIARVIVEPGEIAYESIVEYFGEKIPDLVNSDGSLNRPALGRWVFANKEDLKMLNSITHPAIRQMIFKNILYYYLKGYKLCVLDVPLLFESHMDDICAVTISVVSSKETQLERLLARNPEMSEQDALNRIKAQMSMEDRIGRSDYVIQNNGTLSELYGQLDNLVKAIEPTFLRTVIEYFPPFAFISAAAVYLSRRWRASNSKK</sequence>
<dbReference type="InterPro" id="IPR001977">
    <property type="entry name" value="Depp_CoAkinase"/>
</dbReference>
<dbReference type="Gene3D" id="3.40.50.300">
    <property type="entry name" value="P-loop containing nucleotide triphosphate hydrolases"/>
    <property type="match status" value="1"/>
</dbReference>
<dbReference type="PANTHER" id="PTHR10695">
    <property type="entry name" value="DEPHOSPHO-COA KINASE-RELATED"/>
    <property type="match status" value="1"/>
</dbReference>
<evidence type="ECO:0000256" key="2">
    <source>
        <dbReference type="ARBA" id="ARBA00022840"/>
    </source>
</evidence>
<comment type="caution">
    <text evidence="3">The sequence shown here is derived from an EMBL/GenBank/DDBJ whole genome shotgun (WGS) entry which is preliminary data.</text>
</comment>
<keyword evidence="1" id="KW-0547">Nucleotide-binding</keyword>
<dbReference type="EMBL" id="JBEVYD010000002">
    <property type="protein sequence ID" value="KAL3234904.1"/>
    <property type="molecule type" value="Genomic_DNA"/>
</dbReference>